<sequence>MRPLRRWPTPQSIYSHWSDSTPIGPSFPIHAVAKPLSKYLYHRQAAGIIAKNGDSPLSADMMEVLGTYLTFVLSDYLEAMGPSLFRFKDIFPSTRVLVLGHLIVRAEGSPRDAQVVVDFNVPGSVPELLLAPNRDIQSATSTLFRVLAHDDKHTICSQLISVFNHGNLSVQRAAVDTLNDLHMVSALLHLL</sequence>
<dbReference type="InterPro" id="IPR016024">
    <property type="entry name" value="ARM-type_fold"/>
</dbReference>
<dbReference type="SUPFAM" id="SSF48371">
    <property type="entry name" value="ARM repeat"/>
    <property type="match status" value="1"/>
</dbReference>
<keyword evidence="2" id="KW-1185">Reference proteome</keyword>
<evidence type="ECO:0000313" key="2">
    <source>
        <dbReference type="Proteomes" id="UP001215598"/>
    </source>
</evidence>
<proteinExistence type="predicted"/>
<feature type="non-terminal residue" evidence="1">
    <location>
        <position position="1"/>
    </location>
</feature>
<protein>
    <submittedName>
        <fullName evidence="1">Uncharacterized protein</fullName>
    </submittedName>
</protein>
<dbReference type="EMBL" id="JARKIB010000215">
    <property type="protein sequence ID" value="KAJ7722984.1"/>
    <property type="molecule type" value="Genomic_DNA"/>
</dbReference>
<comment type="caution">
    <text evidence="1">The sequence shown here is derived from an EMBL/GenBank/DDBJ whole genome shotgun (WGS) entry which is preliminary data.</text>
</comment>
<organism evidence="1 2">
    <name type="scientific">Mycena metata</name>
    <dbReference type="NCBI Taxonomy" id="1033252"/>
    <lineage>
        <taxon>Eukaryota</taxon>
        <taxon>Fungi</taxon>
        <taxon>Dikarya</taxon>
        <taxon>Basidiomycota</taxon>
        <taxon>Agaricomycotina</taxon>
        <taxon>Agaricomycetes</taxon>
        <taxon>Agaricomycetidae</taxon>
        <taxon>Agaricales</taxon>
        <taxon>Marasmiineae</taxon>
        <taxon>Mycenaceae</taxon>
        <taxon>Mycena</taxon>
    </lineage>
</organism>
<name>A0AAD7HKW9_9AGAR</name>
<evidence type="ECO:0000313" key="1">
    <source>
        <dbReference type="EMBL" id="KAJ7722984.1"/>
    </source>
</evidence>
<gene>
    <name evidence="1" type="ORF">B0H16DRAFT_1599671</name>
</gene>
<dbReference type="Proteomes" id="UP001215598">
    <property type="component" value="Unassembled WGS sequence"/>
</dbReference>
<dbReference type="AlphaFoldDB" id="A0AAD7HKW9"/>
<accession>A0AAD7HKW9</accession>
<reference evidence="1" key="1">
    <citation type="submission" date="2023-03" db="EMBL/GenBank/DDBJ databases">
        <title>Massive genome expansion in bonnet fungi (Mycena s.s.) driven by repeated elements and novel gene families across ecological guilds.</title>
        <authorList>
            <consortium name="Lawrence Berkeley National Laboratory"/>
            <person name="Harder C.B."/>
            <person name="Miyauchi S."/>
            <person name="Viragh M."/>
            <person name="Kuo A."/>
            <person name="Thoen E."/>
            <person name="Andreopoulos B."/>
            <person name="Lu D."/>
            <person name="Skrede I."/>
            <person name="Drula E."/>
            <person name="Henrissat B."/>
            <person name="Morin E."/>
            <person name="Kohler A."/>
            <person name="Barry K."/>
            <person name="LaButti K."/>
            <person name="Morin E."/>
            <person name="Salamov A."/>
            <person name="Lipzen A."/>
            <person name="Mereny Z."/>
            <person name="Hegedus B."/>
            <person name="Baldrian P."/>
            <person name="Stursova M."/>
            <person name="Weitz H."/>
            <person name="Taylor A."/>
            <person name="Grigoriev I.V."/>
            <person name="Nagy L.G."/>
            <person name="Martin F."/>
            <person name="Kauserud H."/>
        </authorList>
    </citation>
    <scope>NUCLEOTIDE SEQUENCE</scope>
    <source>
        <strain evidence="1">CBHHK182m</strain>
    </source>
</reference>